<proteinExistence type="predicted"/>
<evidence type="ECO:0000313" key="2">
    <source>
        <dbReference type="Proteomes" id="UP000737018"/>
    </source>
</evidence>
<reference evidence="1" key="1">
    <citation type="submission" date="2020-03" db="EMBL/GenBank/DDBJ databases">
        <title>Castanea mollissima Vanexum genome sequencing.</title>
        <authorList>
            <person name="Staton M."/>
        </authorList>
    </citation>
    <scope>NUCLEOTIDE SEQUENCE</scope>
    <source>
        <tissue evidence="1">Leaf</tissue>
    </source>
</reference>
<gene>
    <name evidence="1" type="ORF">CMV_018341</name>
</gene>
<organism evidence="1 2">
    <name type="scientific">Castanea mollissima</name>
    <name type="common">Chinese chestnut</name>
    <dbReference type="NCBI Taxonomy" id="60419"/>
    <lineage>
        <taxon>Eukaryota</taxon>
        <taxon>Viridiplantae</taxon>
        <taxon>Streptophyta</taxon>
        <taxon>Embryophyta</taxon>
        <taxon>Tracheophyta</taxon>
        <taxon>Spermatophyta</taxon>
        <taxon>Magnoliopsida</taxon>
        <taxon>eudicotyledons</taxon>
        <taxon>Gunneridae</taxon>
        <taxon>Pentapetalae</taxon>
        <taxon>rosids</taxon>
        <taxon>fabids</taxon>
        <taxon>Fagales</taxon>
        <taxon>Fagaceae</taxon>
        <taxon>Castanea</taxon>
    </lineage>
</organism>
<sequence length="129" mass="15051">MTYVIVSSGLQAYNNGLKLCSRGYTQNWTCLYSYVSSGHKVPQKYLLPEEEKPHFPSSSKVFRHVEIIETVINLVHDRNLDKKAWNFHEPMEISFLAVASDNDVYDRNLDKKAWNFHEPMEIFFFSSGQ</sequence>
<dbReference type="AlphaFoldDB" id="A0A8J4R170"/>
<keyword evidence="2" id="KW-1185">Reference proteome</keyword>
<comment type="caution">
    <text evidence="1">The sequence shown here is derived from an EMBL/GenBank/DDBJ whole genome shotgun (WGS) entry which is preliminary data.</text>
</comment>
<dbReference type="Proteomes" id="UP000737018">
    <property type="component" value="Unassembled WGS sequence"/>
</dbReference>
<accession>A0A8J4R170</accession>
<protein>
    <submittedName>
        <fullName evidence="1">Uncharacterized protein</fullName>
    </submittedName>
</protein>
<name>A0A8J4R170_9ROSI</name>
<evidence type="ECO:0000313" key="1">
    <source>
        <dbReference type="EMBL" id="KAF3956539.1"/>
    </source>
</evidence>
<dbReference type="EMBL" id="JRKL02003057">
    <property type="protein sequence ID" value="KAF3956539.1"/>
    <property type="molecule type" value="Genomic_DNA"/>
</dbReference>